<name>A0AAE1SEL7_9SOLA</name>
<dbReference type="Gene3D" id="1.20.990.10">
    <property type="entry name" value="NADPH-cytochrome p450 Reductase, Chain A, domain 3"/>
    <property type="match status" value="1"/>
</dbReference>
<dbReference type="GO" id="GO:0005975">
    <property type="term" value="P:carbohydrate metabolic process"/>
    <property type="evidence" value="ECO:0007669"/>
    <property type="project" value="InterPro"/>
</dbReference>
<dbReference type="InterPro" id="IPR023173">
    <property type="entry name" value="NADPH_Cyt_P450_Rdtase_alpha"/>
</dbReference>
<protein>
    <submittedName>
        <fullName evidence="1">Uncharacterized protein</fullName>
    </submittedName>
</protein>
<accession>A0AAE1SEL7</accession>
<evidence type="ECO:0000313" key="1">
    <source>
        <dbReference type="EMBL" id="KAK4367998.1"/>
    </source>
</evidence>
<gene>
    <name evidence="1" type="ORF">RND71_011790</name>
</gene>
<dbReference type="PANTHER" id="PTHR46975:SF2">
    <property type="entry name" value="PROTEIN SWEETIE"/>
    <property type="match status" value="1"/>
</dbReference>
<sequence length="167" mass="18043">MRVAALCTMSYALRTLGEGRTIFSLLCICLPVTVPAEFKEVLDNTVGSAVSHRAPLVHVEAALTLRSIAEVDPTCIGGLISYAITMLGAVRENISFEKVKNDPLSKAGCGKDVRHFEFEAVSSTIEYEDGDVVHILPGQDAAAVDAFIKRCNLNPESYIRVCTCLLP</sequence>
<dbReference type="Proteomes" id="UP001291623">
    <property type="component" value="Unassembled WGS sequence"/>
</dbReference>
<dbReference type="AlphaFoldDB" id="A0AAE1SEL7"/>
<dbReference type="Gene3D" id="2.40.30.10">
    <property type="entry name" value="Translation factors"/>
    <property type="match status" value="1"/>
</dbReference>
<dbReference type="SUPFAM" id="SSF63380">
    <property type="entry name" value="Riboflavin synthase domain-like"/>
    <property type="match status" value="1"/>
</dbReference>
<dbReference type="GO" id="GO:0016491">
    <property type="term" value="F:oxidoreductase activity"/>
    <property type="evidence" value="ECO:0007669"/>
    <property type="project" value="InterPro"/>
</dbReference>
<dbReference type="EMBL" id="JAVYJV010000006">
    <property type="protein sequence ID" value="KAK4367998.1"/>
    <property type="molecule type" value="Genomic_DNA"/>
</dbReference>
<organism evidence="1 2">
    <name type="scientific">Anisodus tanguticus</name>
    <dbReference type="NCBI Taxonomy" id="243964"/>
    <lineage>
        <taxon>Eukaryota</taxon>
        <taxon>Viridiplantae</taxon>
        <taxon>Streptophyta</taxon>
        <taxon>Embryophyta</taxon>
        <taxon>Tracheophyta</taxon>
        <taxon>Spermatophyta</taxon>
        <taxon>Magnoliopsida</taxon>
        <taxon>eudicotyledons</taxon>
        <taxon>Gunneridae</taxon>
        <taxon>Pentapetalae</taxon>
        <taxon>asterids</taxon>
        <taxon>lamiids</taxon>
        <taxon>Solanales</taxon>
        <taxon>Solanaceae</taxon>
        <taxon>Solanoideae</taxon>
        <taxon>Hyoscyameae</taxon>
        <taxon>Anisodus</taxon>
    </lineage>
</organism>
<comment type="caution">
    <text evidence="1">The sequence shown here is derived from an EMBL/GenBank/DDBJ whole genome shotgun (WGS) entry which is preliminary data.</text>
</comment>
<proteinExistence type="predicted"/>
<reference evidence="1" key="1">
    <citation type="submission" date="2023-12" db="EMBL/GenBank/DDBJ databases">
        <title>Genome assembly of Anisodus tanguticus.</title>
        <authorList>
            <person name="Wang Y.-J."/>
        </authorList>
    </citation>
    <scope>NUCLEOTIDE SEQUENCE</scope>
    <source>
        <strain evidence="1">KB-2021</strain>
        <tissue evidence="1">Leaf</tissue>
    </source>
</reference>
<keyword evidence="2" id="KW-1185">Reference proteome</keyword>
<evidence type="ECO:0000313" key="2">
    <source>
        <dbReference type="Proteomes" id="UP001291623"/>
    </source>
</evidence>
<dbReference type="PANTHER" id="PTHR46975">
    <property type="entry name" value="PROTEIN SWEETIE"/>
    <property type="match status" value="1"/>
</dbReference>
<dbReference type="InterPro" id="IPR044218">
    <property type="entry name" value="SWEETIE"/>
</dbReference>
<dbReference type="InterPro" id="IPR017938">
    <property type="entry name" value="Riboflavin_synthase-like_b-brl"/>
</dbReference>